<comment type="caution">
    <text evidence="3">The sequence shown here is derived from an EMBL/GenBank/DDBJ whole genome shotgun (WGS) entry which is preliminary data.</text>
</comment>
<dbReference type="Pfam" id="PF03159">
    <property type="entry name" value="XRN_N"/>
    <property type="match status" value="1"/>
</dbReference>
<dbReference type="PANTHER" id="PTHR12341:SF7">
    <property type="entry name" value="5'-3' EXORIBONUCLEASE 1"/>
    <property type="match status" value="1"/>
</dbReference>
<dbReference type="PANTHER" id="PTHR12341">
    <property type="entry name" value="5'-&gt;3' EXORIBONUCLEASE"/>
    <property type="match status" value="1"/>
</dbReference>
<dbReference type="FunFam" id="3.40.50.12390:FF:000004">
    <property type="entry name" value="5'-3' exoribonuclease 1"/>
    <property type="match status" value="1"/>
</dbReference>
<dbReference type="CDD" id="cd18673">
    <property type="entry name" value="PIN_XRN1-2-like"/>
    <property type="match status" value="1"/>
</dbReference>
<accession>A0ABD2NY56</accession>
<dbReference type="Proteomes" id="UP001516400">
    <property type="component" value="Unassembled WGS sequence"/>
</dbReference>
<dbReference type="Gene3D" id="3.40.50.12390">
    <property type="match status" value="1"/>
</dbReference>
<dbReference type="InterPro" id="IPR027073">
    <property type="entry name" value="5_3_exoribonuclease"/>
</dbReference>
<evidence type="ECO:0000256" key="1">
    <source>
        <dbReference type="ARBA" id="ARBA00038299"/>
    </source>
</evidence>
<proteinExistence type="inferred from homology"/>
<keyword evidence="4" id="KW-1185">Reference proteome</keyword>
<reference evidence="3 4" key="1">
    <citation type="journal article" date="2021" name="BMC Biol.">
        <title>Horizontally acquired antibacterial genes associated with adaptive radiation of ladybird beetles.</title>
        <authorList>
            <person name="Li H.S."/>
            <person name="Tang X.F."/>
            <person name="Huang Y.H."/>
            <person name="Xu Z.Y."/>
            <person name="Chen M.L."/>
            <person name="Du X.Y."/>
            <person name="Qiu B.Y."/>
            <person name="Chen P.T."/>
            <person name="Zhang W."/>
            <person name="Slipinski A."/>
            <person name="Escalona H.E."/>
            <person name="Waterhouse R.M."/>
            <person name="Zwick A."/>
            <person name="Pang H."/>
        </authorList>
    </citation>
    <scope>NUCLEOTIDE SEQUENCE [LARGE SCALE GENOMIC DNA]</scope>
    <source>
        <strain evidence="3">SYSU2018</strain>
    </source>
</reference>
<name>A0ABD2NY56_9CUCU</name>
<evidence type="ECO:0000313" key="4">
    <source>
        <dbReference type="Proteomes" id="UP001516400"/>
    </source>
</evidence>
<comment type="similarity">
    <text evidence="1">Belongs to the 5'-3' exonuclease family.</text>
</comment>
<dbReference type="InterPro" id="IPR004859">
    <property type="entry name" value="Xrn1_N"/>
</dbReference>
<dbReference type="EMBL" id="JABFTP020000144">
    <property type="protein sequence ID" value="KAL3283160.1"/>
    <property type="molecule type" value="Genomic_DNA"/>
</dbReference>
<evidence type="ECO:0000259" key="2">
    <source>
        <dbReference type="Pfam" id="PF03159"/>
    </source>
</evidence>
<organism evidence="3 4">
    <name type="scientific">Cryptolaemus montrouzieri</name>
    <dbReference type="NCBI Taxonomy" id="559131"/>
    <lineage>
        <taxon>Eukaryota</taxon>
        <taxon>Metazoa</taxon>
        <taxon>Ecdysozoa</taxon>
        <taxon>Arthropoda</taxon>
        <taxon>Hexapoda</taxon>
        <taxon>Insecta</taxon>
        <taxon>Pterygota</taxon>
        <taxon>Neoptera</taxon>
        <taxon>Endopterygota</taxon>
        <taxon>Coleoptera</taxon>
        <taxon>Polyphaga</taxon>
        <taxon>Cucujiformia</taxon>
        <taxon>Coccinelloidea</taxon>
        <taxon>Coccinellidae</taxon>
        <taxon>Scymninae</taxon>
        <taxon>Scymnini</taxon>
        <taxon>Cryptolaemus</taxon>
    </lineage>
</organism>
<dbReference type="AlphaFoldDB" id="A0ABD2NY56"/>
<feature type="domain" description="Xrn1 N-terminal" evidence="2">
    <location>
        <begin position="1"/>
        <end position="227"/>
    </location>
</feature>
<gene>
    <name evidence="3" type="ORF">HHI36_006312</name>
</gene>
<protein>
    <recommendedName>
        <fullName evidence="2">Xrn1 N-terminal domain-containing protein</fullName>
    </recommendedName>
</protein>
<sequence>MGVPKFFRYMSERYPCLSEFVKEYQIPEFDNLYLDMNGIIHNCSHPDDGNAHFRITEEKIFIDIFHYIEVLFQMIKPQKVFFMAIDGVAPRAKMNQQRGRRFRSAKDAQKLEDEALKRGEKLPEEARFDSNCITPGTEFMARLHEQLKYFVVKKVSQDPLWQRCQIILSGHETPGEGEHKIMDFIRYKKSQPGYDPNTRHCLYGLDADLIMLGLCTHEPHFSLLREEVKFGKKSTKKSCVPEEIKFFLLHLSLMRSI</sequence>
<evidence type="ECO:0000313" key="3">
    <source>
        <dbReference type="EMBL" id="KAL3283160.1"/>
    </source>
</evidence>